<reference evidence="1 2" key="1">
    <citation type="journal article" date="2019" name="Commun. Biol.">
        <title>The bagworm genome reveals a unique fibroin gene that provides high tensile strength.</title>
        <authorList>
            <person name="Kono N."/>
            <person name="Nakamura H."/>
            <person name="Ohtoshi R."/>
            <person name="Tomita M."/>
            <person name="Numata K."/>
            <person name="Arakawa K."/>
        </authorList>
    </citation>
    <scope>NUCLEOTIDE SEQUENCE [LARGE SCALE GENOMIC DNA]</scope>
</reference>
<dbReference type="Proteomes" id="UP000299102">
    <property type="component" value="Unassembled WGS sequence"/>
</dbReference>
<organism evidence="1 2">
    <name type="scientific">Eumeta variegata</name>
    <name type="common">Bagworm moth</name>
    <name type="synonym">Eumeta japonica</name>
    <dbReference type="NCBI Taxonomy" id="151549"/>
    <lineage>
        <taxon>Eukaryota</taxon>
        <taxon>Metazoa</taxon>
        <taxon>Ecdysozoa</taxon>
        <taxon>Arthropoda</taxon>
        <taxon>Hexapoda</taxon>
        <taxon>Insecta</taxon>
        <taxon>Pterygota</taxon>
        <taxon>Neoptera</taxon>
        <taxon>Endopterygota</taxon>
        <taxon>Lepidoptera</taxon>
        <taxon>Glossata</taxon>
        <taxon>Ditrysia</taxon>
        <taxon>Tineoidea</taxon>
        <taxon>Psychidae</taxon>
        <taxon>Oiketicinae</taxon>
        <taxon>Eumeta</taxon>
    </lineage>
</organism>
<keyword evidence="2" id="KW-1185">Reference proteome</keyword>
<dbReference type="EMBL" id="BGZK01000512">
    <property type="protein sequence ID" value="GBP47882.1"/>
    <property type="molecule type" value="Genomic_DNA"/>
</dbReference>
<gene>
    <name evidence="1" type="ORF">EVAR_33598_1</name>
</gene>
<comment type="caution">
    <text evidence="1">The sequence shown here is derived from an EMBL/GenBank/DDBJ whole genome shotgun (WGS) entry which is preliminary data.</text>
</comment>
<accession>A0A4C1WBL9</accession>
<protein>
    <submittedName>
        <fullName evidence="1">Uncharacterized protein</fullName>
    </submittedName>
</protein>
<evidence type="ECO:0000313" key="2">
    <source>
        <dbReference type="Proteomes" id="UP000299102"/>
    </source>
</evidence>
<dbReference type="AlphaFoldDB" id="A0A4C1WBL9"/>
<proteinExistence type="predicted"/>
<sequence>MLCRAYYGESSKELFNLISVHNFHHRSAHPVIPSAVFSTNFDVRGLRGKSVFLFKKPATSKSVSSRFADVHKRRFYSYLPMVRMQGRERNREINHDWNRHRIPNNCLRILLDFQARIQRMPLNLFAGRAEDAQVMGRVVMLEQPAAGALRATVTQNDLLKTFIALKQPISLMLTSCNFIWGDGVILMYH</sequence>
<evidence type="ECO:0000313" key="1">
    <source>
        <dbReference type="EMBL" id="GBP47882.1"/>
    </source>
</evidence>
<name>A0A4C1WBL9_EUMVA</name>